<feature type="transmembrane region" description="Helical" evidence="6">
    <location>
        <begin position="146"/>
        <end position="170"/>
    </location>
</feature>
<protein>
    <recommendedName>
        <fullName evidence="7">Major facilitator superfamily (MFS) profile domain-containing protein</fullName>
    </recommendedName>
</protein>
<dbReference type="InterPro" id="IPR011701">
    <property type="entry name" value="MFS"/>
</dbReference>
<dbReference type="EMBL" id="CAJPDS010000150">
    <property type="protein sequence ID" value="CAF9940297.1"/>
    <property type="molecule type" value="Genomic_DNA"/>
</dbReference>
<sequence length="566" mass="61046">MDQVIADHQKRPSSVTADKEPQLQLASQGEQEPQSSASSENADDIVPTTKLQFLVIFVALILAIFCVALDNTIIVTAIPRITDDYNTLNDVGWYGSAFNLPAAAFIPFFGKIYAIRSTKITFLAALFIFEVGSLISAVAPDSIAFIVGRAVSGAGSAGIFNGALVTITMISPLEKRPAYQSVIGGTYAIATITAPLIGGAFTDLVSWRWCFYINLPIGGLAAVMLIMVLHLPSPPRPKQTWLQTLWSLDPFGQVLFLPSIICILIALQWAGTTYAWSNARIIVLIVIFAILFVAFIINELRMGSKATIPPGVACKRTVAATSCFAFFNYAQFFIFVYFIPIYFQAIKGVDAKQSGIDTIPLIVANNVGSLLSGILTTTFGTYIQYFYGCSILTSIGGGLITTWQVDSSSSKWIGYQVISGFGTGLALALPQVVVQPDLSPQEIPIGISMTIFFQFFGGALFVSIGNNILNSKLVSYVNAIGIPDFDVGNVLQAGATEFRRTVPVEYLPQVLTAYNAALRLVFRAGLAMACFSVLGALPLKWRSMKPSKKPMGEISEGNNEVFDTAA</sequence>
<feature type="transmembrane region" description="Helical" evidence="6">
    <location>
        <begin position="520"/>
        <end position="539"/>
    </location>
</feature>
<keyword evidence="4 6" id="KW-0472">Membrane</keyword>
<feature type="compositionally biased region" description="Polar residues" evidence="5">
    <location>
        <begin position="24"/>
        <end position="40"/>
    </location>
</feature>
<dbReference type="Gene3D" id="1.20.1250.20">
    <property type="entry name" value="MFS general substrate transporter like domains"/>
    <property type="match status" value="2"/>
</dbReference>
<comment type="caution">
    <text evidence="8">The sequence shown here is derived from an EMBL/GenBank/DDBJ whole genome shotgun (WGS) entry which is preliminary data.</text>
</comment>
<keyword evidence="3 6" id="KW-1133">Transmembrane helix</keyword>
<evidence type="ECO:0000256" key="6">
    <source>
        <dbReference type="SAM" id="Phobius"/>
    </source>
</evidence>
<feature type="transmembrane region" description="Helical" evidence="6">
    <location>
        <begin position="251"/>
        <end position="271"/>
    </location>
</feature>
<reference evidence="8" key="1">
    <citation type="submission" date="2021-03" db="EMBL/GenBank/DDBJ databases">
        <authorList>
            <person name="Tagirdzhanova G."/>
        </authorList>
    </citation>
    <scope>NUCLEOTIDE SEQUENCE</scope>
</reference>
<feature type="transmembrane region" description="Helical" evidence="6">
    <location>
        <begin position="445"/>
        <end position="464"/>
    </location>
</feature>
<feature type="transmembrane region" description="Helical" evidence="6">
    <location>
        <begin position="182"/>
        <end position="205"/>
    </location>
</feature>
<dbReference type="SUPFAM" id="SSF103473">
    <property type="entry name" value="MFS general substrate transporter"/>
    <property type="match status" value="1"/>
</dbReference>
<feature type="transmembrane region" description="Helical" evidence="6">
    <location>
        <begin position="211"/>
        <end position="231"/>
    </location>
</feature>
<dbReference type="FunFam" id="1.20.1250.20:FF:000196">
    <property type="entry name" value="MFS toxin efflux pump (AflT)"/>
    <property type="match status" value="1"/>
</dbReference>
<dbReference type="GO" id="GO:0022857">
    <property type="term" value="F:transmembrane transporter activity"/>
    <property type="evidence" value="ECO:0007669"/>
    <property type="project" value="InterPro"/>
</dbReference>
<accession>A0A8H3J3Y7</accession>
<evidence type="ECO:0000259" key="7">
    <source>
        <dbReference type="PROSITE" id="PS50850"/>
    </source>
</evidence>
<dbReference type="Proteomes" id="UP000664521">
    <property type="component" value="Unassembled WGS sequence"/>
</dbReference>
<dbReference type="GO" id="GO:0005886">
    <property type="term" value="C:plasma membrane"/>
    <property type="evidence" value="ECO:0007669"/>
    <property type="project" value="TreeGrafter"/>
</dbReference>
<evidence type="ECO:0000256" key="3">
    <source>
        <dbReference type="ARBA" id="ARBA00022989"/>
    </source>
</evidence>
<dbReference type="PANTHER" id="PTHR23501">
    <property type="entry name" value="MAJOR FACILITATOR SUPERFAMILY"/>
    <property type="match status" value="1"/>
</dbReference>
<dbReference type="FunFam" id="1.20.1720.10:FF:000012">
    <property type="entry name" value="MFS toxin efflux pump (AflT)"/>
    <property type="match status" value="1"/>
</dbReference>
<dbReference type="InterPro" id="IPR036259">
    <property type="entry name" value="MFS_trans_sf"/>
</dbReference>
<feature type="compositionally biased region" description="Basic and acidic residues" evidence="5">
    <location>
        <begin position="1"/>
        <end position="10"/>
    </location>
</feature>
<dbReference type="OrthoDB" id="10021397at2759"/>
<feature type="region of interest" description="Disordered" evidence="5">
    <location>
        <begin position="1"/>
        <end position="41"/>
    </location>
</feature>
<evidence type="ECO:0000256" key="4">
    <source>
        <dbReference type="ARBA" id="ARBA00023136"/>
    </source>
</evidence>
<comment type="subcellular location">
    <subcellularLocation>
        <location evidence="1">Membrane</location>
        <topology evidence="1">Multi-pass membrane protein</topology>
    </subcellularLocation>
</comment>
<feature type="domain" description="Major facilitator superfamily (MFS) profile" evidence="7">
    <location>
        <begin position="56"/>
        <end position="544"/>
    </location>
</feature>
<feature type="transmembrane region" description="Helical" evidence="6">
    <location>
        <begin position="412"/>
        <end position="433"/>
    </location>
</feature>
<dbReference type="PANTHER" id="PTHR23501:SF199">
    <property type="entry name" value="MFS EFFLUX TRANSPORTER INPD-RELATED"/>
    <property type="match status" value="1"/>
</dbReference>
<evidence type="ECO:0000256" key="1">
    <source>
        <dbReference type="ARBA" id="ARBA00004141"/>
    </source>
</evidence>
<evidence type="ECO:0000256" key="5">
    <source>
        <dbReference type="SAM" id="MobiDB-lite"/>
    </source>
</evidence>
<dbReference type="AlphaFoldDB" id="A0A8H3J3Y7"/>
<evidence type="ECO:0000313" key="9">
    <source>
        <dbReference type="Proteomes" id="UP000664521"/>
    </source>
</evidence>
<organism evidence="8 9">
    <name type="scientific">Heterodermia speciosa</name>
    <dbReference type="NCBI Taxonomy" id="116794"/>
    <lineage>
        <taxon>Eukaryota</taxon>
        <taxon>Fungi</taxon>
        <taxon>Dikarya</taxon>
        <taxon>Ascomycota</taxon>
        <taxon>Pezizomycotina</taxon>
        <taxon>Lecanoromycetes</taxon>
        <taxon>OSLEUM clade</taxon>
        <taxon>Lecanoromycetidae</taxon>
        <taxon>Caliciales</taxon>
        <taxon>Physciaceae</taxon>
        <taxon>Heterodermia</taxon>
    </lineage>
</organism>
<dbReference type="Pfam" id="PF07690">
    <property type="entry name" value="MFS_1"/>
    <property type="match status" value="1"/>
</dbReference>
<evidence type="ECO:0000256" key="2">
    <source>
        <dbReference type="ARBA" id="ARBA00022692"/>
    </source>
</evidence>
<gene>
    <name evidence="8" type="ORF">HETSPECPRED_002366</name>
</gene>
<name>A0A8H3J3Y7_9LECA</name>
<dbReference type="CDD" id="cd17502">
    <property type="entry name" value="MFS_Azr1_MDR_like"/>
    <property type="match status" value="1"/>
</dbReference>
<dbReference type="InterPro" id="IPR020846">
    <property type="entry name" value="MFS_dom"/>
</dbReference>
<evidence type="ECO:0000313" key="8">
    <source>
        <dbReference type="EMBL" id="CAF9940297.1"/>
    </source>
</evidence>
<proteinExistence type="predicted"/>
<feature type="transmembrane region" description="Helical" evidence="6">
    <location>
        <begin position="277"/>
        <end position="297"/>
    </location>
</feature>
<feature type="region of interest" description="Disordered" evidence="5">
    <location>
        <begin position="546"/>
        <end position="566"/>
    </location>
</feature>
<feature type="transmembrane region" description="Helical" evidence="6">
    <location>
        <begin position="91"/>
        <end position="110"/>
    </location>
</feature>
<dbReference type="PROSITE" id="PS50850">
    <property type="entry name" value="MFS"/>
    <property type="match status" value="1"/>
</dbReference>
<feature type="transmembrane region" description="Helical" evidence="6">
    <location>
        <begin position="318"/>
        <end position="339"/>
    </location>
</feature>
<feature type="transmembrane region" description="Helical" evidence="6">
    <location>
        <begin position="53"/>
        <end position="79"/>
    </location>
</feature>
<keyword evidence="9" id="KW-1185">Reference proteome</keyword>
<feature type="transmembrane region" description="Helical" evidence="6">
    <location>
        <begin position="385"/>
        <end position="406"/>
    </location>
</feature>
<feature type="transmembrane region" description="Helical" evidence="6">
    <location>
        <begin position="122"/>
        <end position="140"/>
    </location>
</feature>
<keyword evidence="2 6" id="KW-0812">Transmembrane</keyword>